<protein>
    <recommendedName>
        <fullName evidence="4">PH domain-containing protein</fullName>
    </recommendedName>
</protein>
<comment type="caution">
    <text evidence="2">The sequence shown here is derived from an EMBL/GenBank/DDBJ whole genome shotgun (WGS) entry which is preliminary data.</text>
</comment>
<sequence length="199" mass="21993">MKDRVVLRRLGGRVGVGVLAVAVIILLGWEAASYPWQKWWREPALPVLLVTACWLLWASSRAELTRERLRIVNAWLIHDVAWQDVRGCSRRFGLRIHMPHKDIAVSACPTPSALWIGLGPRPTRIGEAAPSYRDYEADPLRLSADPAQGARVIEDYRDDVLAAGPRDNSATTGVVTRPNVRTIGVVAVVACYVALTVLI</sequence>
<dbReference type="EMBL" id="JACRUO010000001">
    <property type="protein sequence ID" value="MBD3689063.1"/>
    <property type="molecule type" value="Genomic_DNA"/>
</dbReference>
<reference evidence="2 3" key="1">
    <citation type="submission" date="2020-08" db="EMBL/GenBank/DDBJ databases">
        <title>Winkia gen. nov., sp. nov., isolated from faeces of the Anser albifrons in China.</title>
        <authorList>
            <person name="Liu Q."/>
        </authorList>
    </citation>
    <scope>NUCLEOTIDE SEQUENCE [LARGE SCALE GENOMIC DNA]</scope>
    <source>
        <strain evidence="2 3">C62</strain>
    </source>
</reference>
<keyword evidence="1" id="KW-0472">Membrane</keyword>
<evidence type="ECO:0000313" key="2">
    <source>
        <dbReference type="EMBL" id="MBD3689063.1"/>
    </source>
</evidence>
<dbReference type="RefSeq" id="WP_191071140.1">
    <property type="nucleotide sequence ID" value="NZ_CP060506.1"/>
</dbReference>
<evidence type="ECO:0008006" key="4">
    <source>
        <dbReference type="Google" id="ProtNLM"/>
    </source>
</evidence>
<proteinExistence type="predicted"/>
<feature type="transmembrane region" description="Helical" evidence="1">
    <location>
        <begin position="12"/>
        <end position="32"/>
    </location>
</feature>
<evidence type="ECO:0000313" key="3">
    <source>
        <dbReference type="Proteomes" id="UP000627538"/>
    </source>
</evidence>
<evidence type="ECO:0000256" key="1">
    <source>
        <dbReference type="SAM" id="Phobius"/>
    </source>
</evidence>
<accession>A0A8I0KTX1</accession>
<keyword evidence="1" id="KW-1133">Transmembrane helix</keyword>
<dbReference type="AlphaFoldDB" id="A0A8I0KTX1"/>
<organism evidence="2 3">
    <name type="scientific">Nanchangia anserum</name>
    <dbReference type="NCBI Taxonomy" id="2692125"/>
    <lineage>
        <taxon>Bacteria</taxon>
        <taxon>Bacillati</taxon>
        <taxon>Actinomycetota</taxon>
        <taxon>Actinomycetes</taxon>
        <taxon>Actinomycetales</taxon>
        <taxon>Actinomycetaceae</taxon>
        <taxon>Nanchangia</taxon>
    </lineage>
</organism>
<dbReference type="Proteomes" id="UP000627538">
    <property type="component" value="Unassembled WGS sequence"/>
</dbReference>
<gene>
    <name evidence="2" type="ORF">H8R10_02290</name>
</gene>
<feature type="transmembrane region" description="Helical" evidence="1">
    <location>
        <begin position="44"/>
        <end position="60"/>
    </location>
</feature>
<name>A0A8I0KTX1_9ACTO</name>
<keyword evidence="3" id="KW-1185">Reference proteome</keyword>
<keyword evidence="1" id="KW-0812">Transmembrane</keyword>